<comment type="caution">
    <text evidence="1">The sequence shown here is derived from an EMBL/GenBank/DDBJ whole genome shotgun (WGS) entry which is preliminary data.</text>
</comment>
<evidence type="ECO:0000313" key="1">
    <source>
        <dbReference type="EMBL" id="PLW48952.1"/>
    </source>
</evidence>
<sequence>MDSLFPDLYNQNANHIVSTTTTLEQAGQNFPVSITVSDGEKTPDEAKLHGRRASNKFPVSVTVSDGEMTPEAEHEVSPAFW</sequence>
<reference evidence="1 2" key="1">
    <citation type="submission" date="2017-11" db="EMBL/GenBank/DDBJ databases">
        <title>De novo assembly and phasing of dikaryotic genomes from two isolates of Puccinia coronata f. sp. avenae, the causal agent of oat crown rust.</title>
        <authorList>
            <person name="Miller M.E."/>
            <person name="Zhang Y."/>
            <person name="Omidvar V."/>
            <person name="Sperschneider J."/>
            <person name="Schwessinger B."/>
            <person name="Raley C."/>
            <person name="Palmer J.M."/>
            <person name="Garnica D."/>
            <person name="Upadhyaya N."/>
            <person name="Rathjen J."/>
            <person name="Taylor J.M."/>
            <person name="Park R.F."/>
            <person name="Dodds P.N."/>
            <person name="Hirsch C.D."/>
            <person name="Kianian S.F."/>
            <person name="Figueroa M."/>
        </authorList>
    </citation>
    <scope>NUCLEOTIDE SEQUENCE [LARGE SCALE GENOMIC DNA]</scope>
    <source>
        <strain evidence="1">12NC29</strain>
    </source>
</reference>
<keyword evidence="2" id="KW-1185">Reference proteome</keyword>
<proteinExistence type="predicted"/>
<organism evidence="1 2">
    <name type="scientific">Puccinia coronata f. sp. avenae</name>
    <dbReference type="NCBI Taxonomy" id="200324"/>
    <lineage>
        <taxon>Eukaryota</taxon>
        <taxon>Fungi</taxon>
        <taxon>Dikarya</taxon>
        <taxon>Basidiomycota</taxon>
        <taxon>Pucciniomycotina</taxon>
        <taxon>Pucciniomycetes</taxon>
        <taxon>Pucciniales</taxon>
        <taxon>Pucciniaceae</taxon>
        <taxon>Puccinia</taxon>
    </lineage>
</organism>
<dbReference type="AlphaFoldDB" id="A0A2N5VG64"/>
<gene>
    <name evidence="1" type="ORF">PCANC_10687</name>
</gene>
<name>A0A2N5VG64_9BASI</name>
<protein>
    <submittedName>
        <fullName evidence="1">Uncharacterized protein</fullName>
    </submittedName>
</protein>
<dbReference type="EMBL" id="PGCJ01000099">
    <property type="protein sequence ID" value="PLW48952.1"/>
    <property type="molecule type" value="Genomic_DNA"/>
</dbReference>
<dbReference type="Proteomes" id="UP000235388">
    <property type="component" value="Unassembled WGS sequence"/>
</dbReference>
<accession>A0A2N5VG64</accession>
<evidence type="ECO:0000313" key="2">
    <source>
        <dbReference type="Proteomes" id="UP000235388"/>
    </source>
</evidence>